<name>A0A1D3L1D7_9EURY</name>
<evidence type="ECO:0000259" key="2">
    <source>
        <dbReference type="Pfam" id="PF20446"/>
    </source>
</evidence>
<evidence type="ECO:0000259" key="3">
    <source>
        <dbReference type="Pfam" id="PF21117"/>
    </source>
</evidence>
<proteinExistence type="predicted"/>
<protein>
    <recommendedName>
        <fullName evidence="6">ATPase</fullName>
    </recommendedName>
</protein>
<dbReference type="SUPFAM" id="SSF52540">
    <property type="entry name" value="P-loop containing nucleoside triphosphate hydrolases"/>
    <property type="match status" value="1"/>
</dbReference>
<feature type="domain" description="ATPase of the ABC class C-terminal" evidence="1">
    <location>
        <begin position="172"/>
        <end position="445"/>
    </location>
</feature>
<evidence type="ECO:0008006" key="6">
    <source>
        <dbReference type="Google" id="ProtNLM"/>
    </source>
</evidence>
<dbReference type="Pfam" id="PF20446">
    <property type="entry name" value="ABC_N"/>
    <property type="match status" value="1"/>
</dbReference>
<dbReference type="PANTHER" id="PTHR38149">
    <property type="entry name" value="ATPASE"/>
    <property type="match status" value="1"/>
</dbReference>
<dbReference type="InterPro" id="IPR049069">
    <property type="entry name" value="MRB1590-like_C"/>
</dbReference>
<dbReference type="OrthoDB" id="18388at2157"/>
<dbReference type="InterPro" id="IPR046833">
    <property type="entry name" value="ABC_N"/>
</dbReference>
<feature type="domain" description="ATPase of the ABC class N-terminal" evidence="2">
    <location>
        <begin position="5"/>
        <end position="164"/>
    </location>
</feature>
<dbReference type="PANTHER" id="PTHR38149:SF1">
    <property type="entry name" value="ATPASE"/>
    <property type="match status" value="1"/>
</dbReference>
<dbReference type="InterPro" id="IPR046834">
    <property type="entry name" value="ABC_ATPase_C"/>
</dbReference>
<reference evidence="4 5" key="1">
    <citation type="submission" date="2016-08" db="EMBL/GenBank/DDBJ databases">
        <authorList>
            <person name="Seilhamer J.J."/>
        </authorList>
    </citation>
    <scope>NUCLEOTIDE SEQUENCE [LARGE SCALE GENOMIC DNA]</scope>
    <source>
        <strain evidence="4">Buetzberg</strain>
    </source>
</reference>
<dbReference type="EMBL" id="LT607756">
    <property type="protein sequence ID" value="SCG85376.1"/>
    <property type="molecule type" value="Genomic_DNA"/>
</dbReference>
<organism evidence="4 5">
    <name type="scientific">Methanobacterium congolense</name>
    <dbReference type="NCBI Taxonomy" id="118062"/>
    <lineage>
        <taxon>Archaea</taxon>
        <taxon>Methanobacteriati</taxon>
        <taxon>Methanobacteriota</taxon>
        <taxon>Methanomada group</taxon>
        <taxon>Methanobacteria</taxon>
        <taxon>Methanobacteriales</taxon>
        <taxon>Methanobacteriaceae</taxon>
        <taxon>Methanobacterium</taxon>
    </lineage>
</organism>
<dbReference type="GeneID" id="30411661"/>
<evidence type="ECO:0000313" key="5">
    <source>
        <dbReference type="Proteomes" id="UP000094707"/>
    </source>
</evidence>
<evidence type="ECO:0000259" key="1">
    <source>
        <dbReference type="Pfam" id="PF09818"/>
    </source>
</evidence>
<feature type="domain" description="MRB1590-like C-terminal" evidence="3">
    <location>
        <begin position="466"/>
        <end position="567"/>
    </location>
</feature>
<evidence type="ECO:0000313" key="4">
    <source>
        <dbReference type="EMBL" id="SCG85376.1"/>
    </source>
</evidence>
<dbReference type="Pfam" id="PF21117">
    <property type="entry name" value="MRB1590_C"/>
    <property type="match status" value="1"/>
</dbReference>
<dbReference type="PATRIC" id="fig|129848.4.peg.813"/>
<keyword evidence="5" id="KW-1185">Reference proteome</keyword>
<dbReference type="Pfam" id="PF09818">
    <property type="entry name" value="ABC_ATPase"/>
    <property type="match status" value="1"/>
</dbReference>
<sequence>MQRKEKLFQTLKRIDGRGYKAYNDIKGSYDFETFTLHVDHIQRDPFAGPSLLRVEVSSKNAAFPSELLKNSQRITALEDYIARAFKSSINKNVKGVGGSGHSGTFRIDSGGQEVLERTCVNIHEGNVELRFQVGLPAHGRRVMGKAATTMFRDILPVLVESSCFYSNLQSVDVKEHVETYEDAEHIRSELSSMELVAFIADGSILPRESGVSQRPLKDAVAFKSPDSMSVTIETLNHGPITGMGIRKGVTLVVGGGYHGKSTLLNALERGVYNHVPCDGRQFVVTDDSAVKIRAEDSRNIERVDISSFIHEPPGIMDTSEFSTENASGSTSQAANIIEAMEAGSKVLLFDEDTSATNFMIRDQRMQQLVSKENEPITPFIDRIRELCTDHGVSTIMVMGGSGDYFDAADNVLMMDSYTANDVTEEAKRVADDFPVKRMKEIKSPFKFKKRCPKPDSIKAFKGKKLKLDSKGTSTAVIGRSFVDLSQVEQLVEESQTRTIAHAIHYTSKKHMGGKKTLGELLDILEADINENGLDVLAAHPGRYPPNFARPRRFEIAAAINRLRTLKVSLKDDQGR</sequence>
<gene>
    <name evidence="4" type="ORF">MCBB_0810</name>
</gene>
<accession>A0A1D3L1D7</accession>
<dbReference type="Gene3D" id="3.40.50.300">
    <property type="entry name" value="P-loop containing nucleotide triphosphate hydrolases"/>
    <property type="match status" value="1"/>
</dbReference>
<dbReference type="InterPro" id="IPR019195">
    <property type="entry name" value="ABC_ATPase_put"/>
</dbReference>
<dbReference type="AlphaFoldDB" id="A0A1D3L1D7"/>
<dbReference type="KEGG" id="mcub:MCBB_0810"/>
<dbReference type="Proteomes" id="UP000094707">
    <property type="component" value="Chromosome I"/>
</dbReference>
<dbReference type="RefSeq" id="WP_071906551.1">
    <property type="nucleotide sequence ID" value="NZ_LT607756.1"/>
</dbReference>
<dbReference type="InterPro" id="IPR027417">
    <property type="entry name" value="P-loop_NTPase"/>
</dbReference>